<feature type="transmembrane region" description="Helical" evidence="1">
    <location>
        <begin position="45"/>
        <end position="63"/>
    </location>
</feature>
<organism evidence="2 3">
    <name type="scientific">Bifidobacterium myosotis</name>
    <dbReference type="NCBI Taxonomy" id="1630166"/>
    <lineage>
        <taxon>Bacteria</taxon>
        <taxon>Bacillati</taxon>
        <taxon>Actinomycetota</taxon>
        <taxon>Actinomycetes</taxon>
        <taxon>Bifidobacteriales</taxon>
        <taxon>Bifidobacteriaceae</taxon>
        <taxon>Bifidobacterium</taxon>
    </lineage>
</organism>
<evidence type="ECO:0000256" key="1">
    <source>
        <dbReference type="SAM" id="Phobius"/>
    </source>
</evidence>
<comment type="caution">
    <text evidence="2">The sequence shown here is derived from an EMBL/GenBank/DDBJ whole genome shotgun (WGS) entry which is preliminary data.</text>
</comment>
<gene>
    <name evidence="2" type="ORF">EMO91_10500</name>
</gene>
<keyword evidence="1" id="KW-0812">Transmembrane</keyword>
<evidence type="ECO:0000313" key="2">
    <source>
        <dbReference type="EMBL" id="KAA8826952.1"/>
    </source>
</evidence>
<evidence type="ECO:0000313" key="3">
    <source>
        <dbReference type="Proteomes" id="UP000410049"/>
    </source>
</evidence>
<name>A0A5M9ZJ57_9BIFI</name>
<protein>
    <submittedName>
        <fullName evidence="2">Uncharacterized protein</fullName>
    </submittedName>
</protein>
<keyword evidence="1" id="KW-0472">Membrane</keyword>
<feature type="transmembrane region" description="Helical" evidence="1">
    <location>
        <begin position="12"/>
        <end position="33"/>
    </location>
</feature>
<sequence>MRDFDWGVFLDGLFRVLTLASLAVASVAAAVLSLTGLDPRPAGEAGLAACLASLWGLLLTNIVDDPYDRMLRTLRREWARSDSLGPMPEYVLRAIPPADSISALVESFRRAEPEHKAGMTVFEEAPGIVVECRRIAPDEAAEMEGLKVGFHIDPDDRRDGDTLDLSLPPGLDRRAALRAVAGQMTMDVIHDLIAEWATPGRDLGDAAPDLVEAYRLDAGRLIGRRYGDLFDGDARRRDDFDAIRAVRLRSDPAAPVRRGGTAFVLDMGVPAALIIAFMALPDRNDPRLSAAVIALAAFMAISLMWRDRMFDGLARRWRRWRRGRGRRS</sequence>
<dbReference type="AlphaFoldDB" id="A0A5M9ZJ57"/>
<feature type="transmembrane region" description="Helical" evidence="1">
    <location>
        <begin position="286"/>
        <end position="305"/>
    </location>
</feature>
<dbReference type="EMBL" id="RZUH01000009">
    <property type="protein sequence ID" value="KAA8826952.1"/>
    <property type="molecule type" value="Genomic_DNA"/>
</dbReference>
<reference evidence="2 3" key="1">
    <citation type="journal article" date="2019" name="Syst. Appl. Microbiol.">
        <title>Characterization of Bifidobacterium species in feaces of the Egyptian fruit bat: Description of B. vespertilionis sp. nov. and B. rousetti sp. nov.</title>
        <authorList>
            <person name="Modesto M."/>
            <person name="Satti M."/>
            <person name="Watanabe K."/>
            <person name="Puglisi E."/>
            <person name="Morelli L."/>
            <person name="Huang C.-H."/>
            <person name="Liou J.-S."/>
            <person name="Miyashita M."/>
            <person name="Tamura T."/>
            <person name="Saito S."/>
            <person name="Mori K."/>
            <person name="Huang L."/>
            <person name="Sciavilla P."/>
            <person name="Sandri C."/>
            <person name="Spiezio C."/>
            <person name="Vitali F."/>
            <person name="Cavalieri D."/>
            <person name="Perpetuini G."/>
            <person name="Tofalo R."/>
            <person name="Bonetti A."/>
            <person name="Arita M."/>
            <person name="Mattarelli P."/>
        </authorList>
    </citation>
    <scope>NUCLEOTIDE SEQUENCE [LARGE SCALE GENOMIC DNA]</scope>
    <source>
        <strain evidence="2 3">RST17</strain>
    </source>
</reference>
<proteinExistence type="predicted"/>
<feature type="transmembrane region" description="Helical" evidence="1">
    <location>
        <begin position="259"/>
        <end position="280"/>
    </location>
</feature>
<keyword evidence="1" id="KW-1133">Transmembrane helix</keyword>
<accession>A0A5M9ZJ57</accession>
<dbReference type="Proteomes" id="UP000410049">
    <property type="component" value="Unassembled WGS sequence"/>
</dbReference>
<dbReference type="RefSeq" id="WP_150379908.1">
    <property type="nucleotide sequence ID" value="NZ_RZUH01000009.1"/>
</dbReference>